<dbReference type="GO" id="GO:0016813">
    <property type="term" value="F:hydrolase activity, acting on carbon-nitrogen (but not peptide) bonds, in linear amidines"/>
    <property type="evidence" value="ECO:0007669"/>
    <property type="project" value="UniProtKB-ARBA"/>
</dbReference>
<dbReference type="EMBL" id="SMLK01000001">
    <property type="protein sequence ID" value="TFZ09048.1"/>
    <property type="molecule type" value="Genomic_DNA"/>
</dbReference>
<sequence>MGGGVRVSGAPVVLDIDGAVGPLPGEHRLPLAAWHEALRFGCGMGTMRRFAAQLDESLPAAHGTVLMGSGDFHHLSWPLVERAVRRRPPRSVRVVVLDNHPDNMRFPFGVHCGSWVLRVARLPQVAQVHVLGITSSDIGAAHAWENHWSPLRSGRLVYWSTGVDVTWARRFGLGAAFRAFAGVDELAAAAAEAFQRDPMPTYFSVDKDVFAPGVVTTNWDQGRFGRAHAQAVLQALRGQVIASDITGEVSSWRYRTWWKRWLSAHDGQDTACADPRLPEWQDGQRRLNLSLLDWIAAAHAEN</sequence>
<dbReference type="Pfam" id="PF00491">
    <property type="entry name" value="Arginase"/>
    <property type="match status" value="1"/>
</dbReference>
<evidence type="ECO:0000313" key="1">
    <source>
        <dbReference type="EMBL" id="TFZ09048.1"/>
    </source>
</evidence>
<evidence type="ECO:0000313" key="2">
    <source>
        <dbReference type="Proteomes" id="UP000297839"/>
    </source>
</evidence>
<dbReference type="Proteomes" id="UP000297839">
    <property type="component" value="Unassembled WGS sequence"/>
</dbReference>
<dbReference type="SUPFAM" id="SSF52768">
    <property type="entry name" value="Arginase/deacetylase"/>
    <property type="match status" value="1"/>
</dbReference>
<keyword evidence="2" id="KW-1185">Reference proteome</keyword>
<accession>A0A4Z0CEH6</accession>
<dbReference type="OrthoDB" id="8770139at2"/>
<reference evidence="1 2" key="1">
    <citation type="submission" date="2019-03" db="EMBL/GenBank/DDBJ databases">
        <title>Ramlibacter sp. 18x22-1, whole genome shotgun sequence.</title>
        <authorList>
            <person name="Zhang X."/>
            <person name="Feng G."/>
            <person name="Zhu H."/>
        </authorList>
    </citation>
    <scope>NUCLEOTIDE SEQUENCE [LARGE SCALE GENOMIC DNA]</scope>
    <source>
        <strain evidence="1 2">18x22-1</strain>
    </source>
</reference>
<dbReference type="InterPro" id="IPR023696">
    <property type="entry name" value="Ureohydrolase_dom_sf"/>
</dbReference>
<dbReference type="InterPro" id="IPR006035">
    <property type="entry name" value="Ureohydrolase"/>
</dbReference>
<dbReference type="AlphaFoldDB" id="A0A4Z0CEH6"/>
<protein>
    <recommendedName>
        <fullName evidence="3">Arginase</fullName>
    </recommendedName>
</protein>
<proteinExistence type="predicted"/>
<comment type="caution">
    <text evidence="1">The sequence shown here is derived from an EMBL/GenBank/DDBJ whole genome shotgun (WGS) entry which is preliminary data.</text>
</comment>
<dbReference type="GO" id="GO:0046872">
    <property type="term" value="F:metal ion binding"/>
    <property type="evidence" value="ECO:0007669"/>
    <property type="project" value="InterPro"/>
</dbReference>
<evidence type="ECO:0008006" key="3">
    <source>
        <dbReference type="Google" id="ProtNLM"/>
    </source>
</evidence>
<dbReference type="Gene3D" id="3.40.800.10">
    <property type="entry name" value="Ureohydrolase domain"/>
    <property type="match status" value="1"/>
</dbReference>
<name>A0A4Z0CEH6_9BURK</name>
<organism evidence="1 2">
    <name type="scientific">Ramlibacter humi</name>
    <dbReference type="NCBI Taxonomy" id="2530451"/>
    <lineage>
        <taxon>Bacteria</taxon>
        <taxon>Pseudomonadati</taxon>
        <taxon>Pseudomonadota</taxon>
        <taxon>Betaproteobacteria</taxon>
        <taxon>Burkholderiales</taxon>
        <taxon>Comamonadaceae</taxon>
        <taxon>Ramlibacter</taxon>
    </lineage>
</organism>
<gene>
    <name evidence="1" type="ORF">EZ216_06335</name>
</gene>